<evidence type="ECO:0000313" key="3">
    <source>
        <dbReference type="Proteomes" id="UP001141552"/>
    </source>
</evidence>
<dbReference type="Proteomes" id="UP001141552">
    <property type="component" value="Unassembled WGS sequence"/>
</dbReference>
<dbReference type="Gene3D" id="2.60.40.1120">
    <property type="entry name" value="Carboxypeptidase-like, regulatory domain"/>
    <property type="match status" value="1"/>
</dbReference>
<keyword evidence="3" id="KW-1185">Reference proteome</keyword>
<gene>
    <name evidence="2" type="ORF">Tsubulata_049272</name>
</gene>
<dbReference type="InterPro" id="IPR051417">
    <property type="entry name" value="SDr/BOS_complex"/>
</dbReference>
<evidence type="ECO:0000313" key="2">
    <source>
        <dbReference type="EMBL" id="KAJ4835310.1"/>
    </source>
</evidence>
<dbReference type="PANTHER" id="PTHR23303:SF14">
    <property type="entry name" value="BOS COMPLEX SUBUNIT NOMO1-RELATED"/>
    <property type="match status" value="1"/>
</dbReference>
<dbReference type="SUPFAM" id="SSF49464">
    <property type="entry name" value="Carboxypeptidase regulatory domain-like"/>
    <property type="match status" value="1"/>
</dbReference>
<reference evidence="2" key="1">
    <citation type="submission" date="2022-02" db="EMBL/GenBank/DDBJ databases">
        <authorList>
            <person name="Henning P.M."/>
            <person name="McCubbin A.G."/>
            <person name="Shore J.S."/>
        </authorList>
    </citation>
    <scope>NUCLEOTIDE SEQUENCE</scope>
    <source>
        <strain evidence="2">F60SS</strain>
        <tissue evidence="2">Leaves</tissue>
    </source>
</reference>
<protein>
    <submittedName>
        <fullName evidence="2">Uncharacterized protein</fullName>
    </submittedName>
</protein>
<sequence length="126" mass="14313">MARKYKVRASRPDLKVEVRGSAEVELGLKNGMVDGIFFIPGYNLHESVIDQRFITRVVDGNDAGVEDVKIIVPGPERATTDKEGHYKLNQVVSNHHTIESEKEHYNFKKLKEYMILETSKGLITVE</sequence>
<reference evidence="2" key="2">
    <citation type="journal article" date="2023" name="Plants (Basel)">
        <title>Annotation of the Turnera subulata (Passifloraceae) Draft Genome Reveals the S-Locus Evolved after the Divergence of Turneroideae from Passifloroideae in a Stepwise Manner.</title>
        <authorList>
            <person name="Henning P.M."/>
            <person name="Roalson E.H."/>
            <person name="Mir W."/>
            <person name="McCubbin A.G."/>
            <person name="Shore J.S."/>
        </authorList>
    </citation>
    <scope>NUCLEOTIDE SEQUENCE</scope>
    <source>
        <strain evidence="2">F60SS</strain>
    </source>
</reference>
<dbReference type="GO" id="GO:0005789">
    <property type="term" value="C:endoplasmic reticulum membrane"/>
    <property type="evidence" value="ECO:0007669"/>
    <property type="project" value="TreeGrafter"/>
</dbReference>
<organism evidence="2 3">
    <name type="scientific">Turnera subulata</name>
    <dbReference type="NCBI Taxonomy" id="218843"/>
    <lineage>
        <taxon>Eukaryota</taxon>
        <taxon>Viridiplantae</taxon>
        <taxon>Streptophyta</taxon>
        <taxon>Embryophyta</taxon>
        <taxon>Tracheophyta</taxon>
        <taxon>Spermatophyta</taxon>
        <taxon>Magnoliopsida</taxon>
        <taxon>eudicotyledons</taxon>
        <taxon>Gunneridae</taxon>
        <taxon>Pentapetalae</taxon>
        <taxon>rosids</taxon>
        <taxon>fabids</taxon>
        <taxon>Malpighiales</taxon>
        <taxon>Passifloraceae</taxon>
        <taxon>Turnera</taxon>
    </lineage>
</organism>
<dbReference type="PANTHER" id="PTHR23303">
    <property type="entry name" value="CARBOXYPEPTIDASE REGULATORY REGION-CONTAINING"/>
    <property type="match status" value="1"/>
</dbReference>
<evidence type="ECO:0000256" key="1">
    <source>
        <dbReference type="ARBA" id="ARBA00022729"/>
    </source>
</evidence>
<keyword evidence="1" id="KW-0732">Signal</keyword>
<accession>A0A9Q0FRH0</accession>
<dbReference type="EMBL" id="JAKUCV010004454">
    <property type="protein sequence ID" value="KAJ4835310.1"/>
    <property type="molecule type" value="Genomic_DNA"/>
</dbReference>
<comment type="caution">
    <text evidence="2">The sequence shown here is derived from an EMBL/GenBank/DDBJ whole genome shotgun (WGS) entry which is preliminary data.</text>
</comment>
<name>A0A9Q0FRH0_9ROSI</name>
<dbReference type="OrthoDB" id="10263633at2759"/>
<proteinExistence type="predicted"/>
<dbReference type="AlphaFoldDB" id="A0A9Q0FRH0"/>
<dbReference type="InterPro" id="IPR008969">
    <property type="entry name" value="CarboxyPept-like_regulatory"/>
</dbReference>